<accession>A0ACD1AFV6</accession>
<dbReference type="Proteomes" id="UP000594014">
    <property type="component" value="Chromosome"/>
</dbReference>
<gene>
    <name evidence="1" type="ORF">FRZ06_19560</name>
</gene>
<name>A0ACD1AFV6_9FIRM</name>
<evidence type="ECO:0000313" key="2">
    <source>
        <dbReference type="Proteomes" id="UP000594014"/>
    </source>
</evidence>
<protein>
    <submittedName>
        <fullName evidence="1">Uncharacterized protein</fullName>
    </submittedName>
</protein>
<dbReference type="EMBL" id="CP042469">
    <property type="protein sequence ID" value="QOX65393.1"/>
    <property type="molecule type" value="Genomic_DNA"/>
</dbReference>
<proteinExistence type="predicted"/>
<evidence type="ECO:0000313" key="1">
    <source>
        <dbReference type="EMBL" id="QOX65393.1"/>
    </source>
</evidence>
<sequence length="120" mass="14216">MPTALNLSNHRIYPEVYYKVQPYILMACDEIDIYDDFEMPSSDMVIQMSDQIYSEVCRMHPECMGSEPFREMSQEAAAAYKIYGNVEYQQVGQGGVFNDLITIMLLNELFGRRRRRRRYY</sequence>
<keyword evidence="2" id="KW-1185">Reference proteome</keyword>
<reference evidence="1" key="1">
    <citation type="submission" date="2019-08" db="EMBL/GenBank/DDBJ databases">
        <title>Genome sequence of Clostridiales bacterium MT110.</title>
        <authorList>
            <person name="Cao J."/>
        </authorList>
    </citation>
    <scope>NUCLEOTIDE SEQUENCE</scope>
    <source>
        <strain evidence="1">MT110</strain>
    </source>
</reference>
<organism evidence="1 2">
    <name type="scientific">Anoxybacterium hadale</name>
    <dbReference type="NCBI Taxonomy" id="3408580"/>
    <lineage>
        <taxon>Bacteria</taxon>
        <taxon>Bacillati</taxon>
        <taxon>Bacillota</taxon>
        <taxon>Clostridia</taxon>
        <taxon>Peptostreptococcales</taxon>
        <taxon>Anaerovoracaceae</taxon>
        <taxon>Anoxybacterium</taxon>
    </lineage>
</organism>